<dbReference type="GO" id="GO:0046872">
    <property type="term" value="F:metal ion binding"/>
    <property type="evidence" value="ECO:0007669"/>
    <property type="project" value="UniProtKB-UniRule"/>
</dbReference>
<dbReference type="RefSeq" id="WP_211349158.1">
    <property type="nucleotide sequence ID" value="NZ_RBKT01000001.1"/>
</dbReference>
<dbReference type="Gene3D" id="2.60.200.30">
    <property type="entry name" value="Probable inorganic polyphosphate/atp-NAD kinase, domain 2"/>
    <property type="match status" value="1"/>
</dbReference>
<sequence>MATEEKREIMGRERIGLVTHTGRQAAVEAADVVRRWAAAHDIEVSDTDVWGPDWAHCHRRNAVDEAEAAGHPALVVTVGGDGTFLRGARVAAEDGVPVLGINVGRVGFLTEVEPSEIDAALDAYFSGQVQLDERLMLTLCASRPLEIPEGMQDLLRYGRGPLLPPPPLRESPVPIDRAGVALDVTALNDIVFEKLARDRQASLGVYLDESLFTSYSADALVVASPTGSTAYSFAAGGPILSPRLRALVLTPVAAHMVFNRSMVVAADEAVSVRVLDHSGAVAVSVDGQLRGVLNPGDWVTVQPAATPAKLVRLHSSHFYSRLREKFSLAGAPAAIADS</sequence>
<gene>
    <name evidence="6" type="primary">nadK</name>
    <name evidence="7" type="ORF">BDK92_1852</name>
</gene>
<dbReference type="InterPro" id="IPR016064">
    <property type="entry name" value="NAD/diacylglycerol_kinase_sf"/>
</dbReference>
<dbReference type="Pfam" id="PF20143">
    <property type="entry name" value="NAD_kinase_C"/>
    <property type="match status" value="1"/>
</dbReference>
<keyword evidence="1 6" id="KW-0808">Transferase</keyword>
<feature type="binding site" evidence="6">
    <location>
        <position position="199"/>
    </location>
    <ligand>
        <name>NAD(+)</name>
        <dbReference type="ChEBI" id="CHEBI:57540"/>
    </ligand>
</feature>
<feature type="active site" description="Proton acceptor" evidence="6">
    <location>
        <position position="81"/>
    </location>
</feature>
<keyword evidence="3 6" id="KW-0521">NADP</keyword>
<evidence type="ECO:0000256" key="3">
    <source>
        <dbReference type="ARBA" id="ARBA00022857"/>
    </source>
</evidence>
<feature type="binding site" evidence="6">
    <location>
        <position position="288"/>
    </location>
    <ligand>
        <name>NAD(+)</name>
        <dbReference type="ChEBI" id="CHEBI:57540"/>
    </ligand>
</feature>
<dbReference type="GO" id="GO:0051287">
    <property type="term" value="F:NAD binding"/>
    <property type="evidence" value="ECO:0007669"/>
    <property type="project" value="UniProtKB-ARBA"/>
</dbReference>
<dbReference type="HAMAP" id="MF_00361">
    <property type="entry name" value="NAD_kinase"/>
    <property type="match status" value="1"/>
</dbReference>
<comment type="cofactor">
    <cofactor evidence="6">
        <name>a divalent metal cation</name>
        <dbReference type="ChEBI" id="CHEBI:60240"/>
    </cofactor>
</comment>
<comment type="similarity">
    <text evidence="6">Belongs to the NAD kinase family.</text>
</comment>
<organism evidence="7 8">
    <name type="scientific">Micromonospora pisi</name>
    <dbReference type="NCBI Taxonomy" id="589240"/>
    <lineage>
        <taxon>Bacteria</taxon>
        <taxon>Bacillati</taxon>
        <taxon>Actinomycetota</taxon>
        <taxon>Actinomycetes</taxon>
        <taxon>Micromonosporales</taxon>
        <taxon>Micromonosporaceae</taxon>
        <taxon>Micromonospora</taxon>
    </lineage>
</organism>
<dbReference type="PANTHER" id="PTHR20275">
    <property type="entry name" value="NAD KINASE"/>
    <property type="match status" value="1"/>
</dbReference>
<evidence type="ECO:0000256" key="5">
    <source>
        <dbReference type="ARBA" id="ARBA00047925"/>
    </source>
</evidence>
<comment type="subcellular location">
    <subcellularLocation>
        <location evidence="6">Cytoplasm</location>
    </subcellularLocation>
</comment>
<dbReference type="Gene3D" id="3.40.50.10330">
    <property type="entry name" value="Probable inorganic polyphosphate/atp-NAD kinase, domain 1"/>
    <property type="match status" value="1"/>
</dbReference>
<evidence type="ECO:0000256" key="2">
    <source>
        <dbReference type="ARBA" id="ARBA00022777"/>
    </source>
</evidence>
<dbReference type="GO" id="GO:0003951">
    <property type="term" value="F:NAD+ kinase activity"/>
    <property type="evidence" value="ECO:0007669"/>
    <property type="project" value="UniProtKB-UniRule"/>
</dbReference>
<keyword evidence="6" id="KW-0963">Cytoplasm</keyword>
<dbReference type="EMBL" id="RBKT01000001">
    <property type="protein sequence ID" value="RKR87572.1"/>
    <property type="molecule type" value="Genomic_DNA"/>
</dbReference>
<comment type="caution">
    <text evidence="6">Lacks conserved residue(s) required for the propagation of feature annotation.</text>
</comment>
<comment type="function">
    <text evidence="6">Involved in the regulation of the intracellular balance of NAD and NADP, and is a key enzyme in the biosynthesis of NADP. Catalyzes specifically the phosphorylation on 2'-hydroxyl of the adenosine moiety of NAD to yield NADP.</text>
</comment>
<reference evidence="7 8" key="1">
    <citation type="submission" date="2018-10" db="EMBL/GenBank/DDBJ databases">
        <title>Sequencing the genomes of 1000 actinobacteria strains.</title>
        <authorList>
            <person name="Klenk H.-P."/>
        </authorList>
    </citation>
    <scope>NUCLEOTIDE SEQUENCE [LARGE SCALE GENOMIC DNA]</scope>
    <source>
        <strain evidence="7 8">DSM 45175</strain>
    </source>
</reference>
<dbReference type="Pfam" id="PF01513">
    <property type="entry name" value="NAD_kinase"/>
    <property type="match status" value="1"/>
</dbReference>
<keyword evidence="6" id="KW-0547">Nucleotide-binding</keyword>
<dbReference type="AlphaFoldDB" id="A0A495JGV3"/>
<evidence type="ECO:0000256" key="1">
    <source>
        <dbReference type="ARBA" id="ARBA00022679"/>
    </source>
</evidence>
<evidence type="ECO:0000313" key="7">
    <source>
        <dbReference type="EMBL" id="RKR87572.1"/>
    </source>
</evidence>
<protein>
    <recommendedName>
        <fullName evidence="6">NAD kinase</fullName>
        <ecNumber evidence="6">2.7.1.23</ecNumber>
    </recommendedName>
    <alternativeName>
        <fullName evidence="6">ATP-dependent NAD kinase</fullName>
    </alternativeName>
</protein>
<feature type="binding site" evidence="6">
    <location>
        <position position="218"/>
    </location>
    <ligand>
        <name>NAD(+)</name>
        <dbReference type="ChEBI" id="CHEBI:57540"/>
    </ligand>
</feature>
<dbReference type="GO" id="GO:0005524">
    <property type="term" value="F:ATP binding"/>
    <property type="evidence" value="ECO:0007669"/>
    <property type="project" value="UniProtKB-KW"/>
</dbReference>
<comment type="caution">
    <text evidence="7">The sequence shown here is derived from an EMBL/GenBank/DDBJ whole genome shotgun (WGS) entry which is preliminary data.</text>
</comment>
<keyword evidence="8" id="KW-1185">Reference proteome</keyword>
<comment type="catalytic activity">
    <reaction evidence="5 6">
        <text>NAD(+) + ATP = ADP + NADP(+) + H(+)</text>
        <dbReference type="Rhea" id="RHEA:18629"/>
        <dbReference type="ChEBI" id="CHEBI:15378"/>
        <dbReference type="ChEBI" id="CHEBI:30616"/>
        <dbReference type="ChEBI" id="CHEBI:57540"/>
        <dbReference type="ChEBI" id="CHEBI:58349"/>
        <dbReference type="ChEBI" id="CHEBI:456216"/>
        <dbReference type="EC" id="2.7.1.23"/>
    </reaction>
</comment>
<proteinExistence type="inferred from homology"/>
<dbReference type="GO" id="GO:0006741">
    <property type="term" value="P:NADP+ biosynthetic process"/>
    <property type="evidence" value="ECO:0007669"/>
    <property type="project" value="UniProtKB-UniRule"/>
</dbReference>
<dbReference type="EC" id="2.7.1.23" evidence="6"/>
<keyword evidence="4 6" id="KW-0520">NAD</keyword>
<feature type="binding site" evidence="6">
    <location>
        <position position="86"/>
    </location>
    <ligand>
        <name>NAD(+)</name>
        <dbReference type="ChEBI" id="CHEBI:57540"/>
    </ligand>
</feature>
<dbReference type="InterPro" id="IPR017438">
    <property type="entry name" value="ATP-NAD_kinase_N"/>
</dbReference>
<keyword evidence="6" id="KW-0067">ATP-binding</keyword>
<accession>A0A495JGV3</accession>
<keyword evidence="2 6" id="KW-0418">Kinase</keyword>
<feature type="binding site" evidence="6">
    <location>
        <begin position="81"/>
        <end position="82"/>
    </location>
    <ligand>
        <name>NAD(+)</name>
        <dbReference type="ChEBI" id="CHEBI:57540"/>
    </ligand>
</feature>
<feature type="binding site" evidence="6">
    <location>
        <begin position="188"/>
        <end position="189"/>
    </location>
    <ligand>
        <name>NAD(+)</name>
        <dbReference type="ChEBI" id="CHEBI:57540"/>
    </ligand>
</feature>
<evidence type="ECO:0000313" key="8">
    <source>
        <dbReference type="Proteomes" id="UP000277671"/>
    </source>
</evidence>
<name>A0A495JGV3_9ACTN</name>
<dbReference type="SUPFAM" id="SSF111331">
    <property type="entry name" value="NAD kinase/diacylglycerol kinase-like"/>
    <property type="match status" value="1"/>
</dbReference>
<evidence type="ECO:0000256" key="6">
    <source>
        <dbReference type="HAMAP-Rule" id="MF_00361"/>
    </source>
</evidence>
<dbReference type="GO" id="GO:0019674">
    <property type="term" value="P:NAD+ metabolic process"/>
    <property type="evidence" value="ECO:0007669"/>
    <property type="project" value="InterPro"/>
</dbReference>
<dbReference type="GO" id="GO:0005737">
    <property type="term" value="C:cytoplasm"/>
    <property type="evidence" value="ECO:0007669"/>
    <property type="project" value="UniProtKB-SubCell"/>
</dbReference>
<dbReference type="InterPro" id="IPR002504">
    <property type="entry name" value="NADK"/>
</dbReference>
<evidence type="ECO:0000256" key="4">
    <source>
        <dbReference type="ARBA" id="ARBA00023027"/>
    </source>
</evidence>
<dbReference type="InterPro" id="IPR017437">
    <property type="entry name" value="ATP-NAD_kinase_PpnK-typ_C"/>
</dbReference>
<dbReference type="Proteomes" id="UP000277671">
    <property type="component" value="Unassembled WGS sequence"/>
</dbReference>
<dbReference type="PANTHER" id="PTHR20275:SF0">
    <property type="entry name" value="NAD KINASE"/>
    <property type="match status" value="1"/>
</dbReference>
<feature type="binding site" evidence="6">
    <location>
        <position position="253"/>
    </location>
    <ligand>
        <name>NAD(+)</name>
        <dbReference type="ChEBI" id="CHEBI:57540"/>
    </ligand>
</feature>